<evidence type="ECO:0000256" key="2">
    <source>
        <dbReference type="ARBA" id="ARBA00022448"/>
    </source>
</evidence>
<dbReference type="AlphaFoldDB" id="A0A9D1GGE4"/>
<dbReference type="GO" id="GO:0055085">
    <property type="term" value="P:transmembrane transport"/>
    <property type="evidence" value="ECO:0007669"/>
    <property type="project" value="InterPro"/>
</dbReference>
<feature type="transmembrane region" description="Helical" evidence="7">
    <location>
        <begin position="193"/>
        <end position="211"/>
    </location>
</feature>
<comment type="subcellular location">
    <subcellularLocation>
        <location evidence="1 7">Cell membrane</location>
        <topology evidence="1 7">Multi-pass membrane protein</topology>
    </subcellularLocation>
</comment>
<name>A0A9D1GGE4_9FIRM</name>
<keyword evidence="6 7" id="KW-0472">Membrane</keyword>
<evidence type="ECO:0000256" key="6">
    <source>
        <dbReference type="ARBA" id="ARBA00023136"/>
    </source>
</evidence>
<dbReference type="PANTHER" id="PTHR43227:SF11">
    <property type="entry name" value="BLL4140 PROTEIN"/>
    <property type="match status" value="1"/>
</dbReference>
<comment type="similarity">
    <text evidence="7">Belongs to the binding-protein-dependent transport system permease family.</text>
</comment>
<evidence type="ECO:0000256" key="5">
    <source>
        <dbReference type="ARBA" id="ARBA00022989"/>
    </source>
</evidence>
<reference evidence="9" key="1">
    <citation type="submission" date="2020-10" db="EMBL/GenBank/DDBJ databases">
        <authorList>
            <person name="Gilroy R."/>
        </authorList>
    </citation>
    <scope>NUCLEOTIDE SEQUENCE</scope>
    <source>
        <strain evidence="9">CHK123-3438</strain>
    </source>
</reference>
<keyword evidence="2 7" id="KW-0813">Transport</keyword>
<feature type="transmembrane region" description="Helical" evidence="7">
    <location>
        <begin position="28"/>
        <end position="49"/>
    </location>
</feature>
<evidence type="ECO:0000256" key="7">
    <source>
        <dbReference type="RuleBase" id="RU363032"/>
    </source>
</evidence>
<evidence type="ECO:0000256" key="4">
    <source>
        <dbReference type="ARBA" id="ARBA00022692"/>
    </source>
</evidence>
<dbReference type="InterPro" id="IPR000515">
    <property type="entry name" value="MetI-like"/>
</dbReference>
<keyword evidence="4 7" id="KW-0812">Transmembrane</keyword>
<dbReference type="CDD" id="cd06261">
    <property type="entry name" value="TM_PBP2"/>
    <property type="match status" value="1"/>
</dbReference>
<sequence>MSNKGKGPAIQKNAAGENKRPLLVSLHYYRGFYVMFLPVLIFAVVFNYLPMLGIRYAFCTYKGIKAPEFIGLGNFEKMISMPGFWTAFGNTLVISIVKLLLNTFMAVLLSLLLNELRSMKFKKFAQTVVYLPHFMSWVVTASVFTLILSPTNAGLVNSILIKLGIIDEGIYFLGSQDWWRPMYYMVNVWKDTGWGTIIFMATLSGISPELYEAASMDGAGRWNCMRYITLPALANTIITVLILNLAKIMNLFESVFVMQNDAVIKQSDVLQTYIYTQTFNSGALPDYGYTTAVGLASSIVGCILVLVCNKASFKVRGRGIV</sequence>
<comment type="caution">
    <text evidence="9">The sequence shown here is derived from an EMBL/GenBank/DDBJ whole genome shotgun (WGS) entry which is preliminary data.</text>
</comment>
<feature type="transmembrane region" description="Helical" evidence="7">
    <location>
        <begin position="129"/>
        <end position="148"/>
    </location>
</feature>
<feature type="domain" description="ABC transmembrane type-1" evidence="8">
    <location>
        <begin position="88"/>
        <end position="308"/>
    </location>
</feature>
<dbReference type="GO" id="GO:0005886">
    <property type="term" value="C:plasma membrane"/>
    <property type="evidence" value="ECO:0007669"/>
    <property type="project" value="UniProtKB-SubCell"/>
</dbReference>
<keyword evidence="3" id="KW-1003">Cell membrane</keyword>
<evidence type="ECO:0000256" key="3">
    <source>
        <dbReference type="ARBA" id="ARBA00022475"/>
    </source>
</evidence>
<dbReference type="InterPro" id="IPR035906">
    <property type="entry name" value="MetI-like_sf"/>
</dbReference>
<feature type="transmembrane region" description="Helical" evidence="7">
    <location>
        <begin position="287"/>
        <end position="308"/>
    </location>
</feature>
<dbReference type="SUPFAM" id="SSF161098">
    <property type="entry name" value="MetI-like"/>
    <property type="match status" value="1"/>
</dbReference>
<dbReference type="Gene3D" id="1.10.3720.10">
    <property type="entry name" value="MetI-like"/>
    <property type="match status" value="1"/>
</dbReference>
<protein>
    <submittedName>
        <fullName evidence="9">Sugar ABC transporter permease</fullName>
    </submittedName>
</protein>
<dbReference type="InterPro" id="IPR050809">
    <property type="entry name" value="UgpAE/MalFG_permease"/>
</dbReference>
<accession>A0A9D1GGE4</accession>
<dbReference type="PROSITE" id="PS50928">
    <property type="entry name" value="ABC_TM1"/>
    <property type="match status" value="1"/>
</dbReference>
<evidence type="ECO:0000313" key="10">
    <source>
        <dbReference type="Proteomes" id="UP000886860"/>
    </source>
</evidence>
<evidence type="ECO:0000256" key="1">
    <source>
        <dbReference type="ARBA" id="ARBA00004651"/>
    </source>
</evidence>
<dbReference type="PANTHER" id="PTHR43227">
    <property type="entry name" value="BLL4140 PROTEIN"/>
    <property type="match status" value="1"/>
</dbReference>
<evidence type="ECO:0000313" key="9">
    <source>
        <dbReference type="EMBL" id="HIT40655.1"/>
    </source>
</evidence>
<dbReference type="Proteomes" id="UP000886860">
    <property type="component" value="Unassembled WGS sequence"/>
</dbReference>
<dbReference type="EMBL" id="DVKS01000015">
    <property type="protein sequence ID" value="HIT40655.1"/>
    <property type="molecule type" value="Genomic_DNA"/>
</dbReference>
<dbReference type="Pfam" id="PF00528">
    <property type="entry name" value="BPD_transp_1"/>
    <property type="match status" value="1"/>
</dbReference>
<keyword evidence="5 7" id="KW-1133">Transmembrane helix</keyword>
<reference evidence="9" key="2">
    <citation type="journal article" date="2021" name="PeerJ">
        <title>Extensive microbial diversity within the chicken gut microbiome revealed by metagenomics and culture.</title>
        <authorList>
            <person name="Gilroy R."/>
            <person name="Ravi A."/>
            <person name="Getino M."/>
            <person name="Pursley I."/>
            <person name="Horton D.L."/>
            <person name="Alikhan N.F."/>
            <person name="Baker D."/>
            <person name="Gharbi K."/>
            <person name="Hall N."/>
            <person name="Watson M."/>
            <person name="Adriaenssens E.M."/>
            <person name="Foster-Nyarko E."/>
            <person name="Jarju S."/>
            <person name="Secka A."/>
            <person name="Antonio M."/>
            <person name="Oren A."/>
            <person name="Chaudhuri R.R."/>
            <person name="La Ragione R."/>
            <person name="Hildebrand F."/>
            <person name="Pallen M.J."/>
        </authorList>
    </citation>
    <scope>NUCLEOTIDE SEQUENCE</scope>
    <source>
        <strain evidence="9">CHK123-3438</strain>
    </source>
</reference>
<feature type="transmembrane region" description="Helical" evidence="7">
    <location>
        <begin position="232"/>
        <end position="252"/>
    </location>
</feature>
<proteinExistence type="inferred from homology"/>
<feature type="transmembrane region" description="Helical" evidence="7">
    <location>
        <begin position="84"/>
        <end position="109"/>
    </location>
</feature>
<evidence type="ECO:0000259" key="8">
    <source>
        <dbReference type="PROSITE" id="PS50928"/>
    </source>
</evidence>
<gene>
    <name evidence="9" type="ORF">IAB60_00895</name>
</gene>
<organism evidence="9 10">
    <name type="scientific">Candidatus Caccovicinus merdipullorum</name>
    <dbReference type="NCBI Taxonomy" id="2840724"/>
    <lineage>
        <taxon>Bacteria</taxon>
        <taxon>Bacillati</taxon>
        <taxon>Bacillota</taxon>
        <taxon>Clostridia</taxon>
        <taxon>Eubacteriales</taxon>
        <taxon>Candidatus Caccovicinus</taxon>
    </lineage>
</organism>